<dbReference type="PANTHER" id="PTHR43280:SF28">
    <property type="entry name" value="HTH-TYPE TRANSCRIPTIONAL ACTIVATOR RHAS"/>
    <property type="match status" value="1"/>
</dbReference>
<dbReference type="AlphaFoldDB" id="A0AA94M3Y5"/>
<dbReference type="InterPro" id="IPR018060">
    <property type="entry name" value="HTH_AraC"/>
</dbReference>
<dbReference type="PROSITE" id="PS00041">
    <property type="entry name" value="HTH_ARAC_FAMILY_1"/>
    <property type="match status" value="1"/>
</dbReference>
<protein>
    <submittedName>
        <fullName evidence="5">AraC family transcriptional regulator</fullName>
    </submittedName>
</protein>
<dbReference type="InterPro" id="IPR020449">
    <property type="entry name" value="Tscrpt_reg_AraC-type_HTH"/>
</dbReference>
<reference evidence="5 6" key="1">
    <citation type="submission" date="2018-06" db="EMBL/GenBank/DDBJ databases">
        <authorList>
            <consortium name="Pathogen Informatics"/>
            <person name="Doyle S."/>
        </authorList>
    </citation>
    <scope>NUCLEOTIDE SEQUENCE [LARGE SCALE GENOMIC DNA]</scope>
    <source>
        <strain evidence="5 6">NCTC13773</strain>
    </source>
</reference>
<dbReference type="GO" id="GO:0043565">
    <property type="term" value="F:sequence-specific DNA binding"/>
    <property type="evidence" value="ECO:0007669"/>
    <property type="project" value="InterPro"/>
</dbReference>
<dbReference type="Gene3D" id="1.10.10.60">
    <property type="entry name" value="Homeodomain-like"/>
    <property type="match status" value="2"/>
</dbReference>
<evidence type="ECO:0000313" key="6">
    <source>
        <dbReference type="Proteomes" id="UP000249013"/>
    </source>
</evidence>
<dbReference type="InterPro" id="IPR003313">
    <property type="entry name" value="AraC-bd"/>
</dbReference>
<keyword evidence="2" id="KW-0238">DNA-binding</keyword>
<keyword evidence="1" id="KW-0805">Transcription regulation</keyword>
<dbReference type="SMART" id="SM00342">
    <property type="entry name" value="HTH_ARAC"/>
    <property type="match status" value="1"/>
</dbReference>
<name>A0AA94M3Y5_9STRE</name>
<sequence length="355" mass="42000">MNKDQLIKKLYTYTPIEEELMKHYEIRNDYKLIEDFNANLDSDSSKEVMSSIVSKYISEEGEELPLFPVDYFFSEDDLIKIKVTQHTRYSTPIPHYHNFYEILYVYEGDFEQTINHQTIRMKSGDICIISPGVHHSLDVNNYSIVLNLIIENDTLIRFLRDDFSTSTFFAPLLQSVYATPSDYPFYIVETFGDRLIKDLFLSIYLETLNKETSYPALIHSYLLQLLTQLERQHQDSTTVYNTLKNQELLDFKLLKKMDQEYATITLAALAEEFHYSSQFISHRIKQLTNKTFQEFITDKRLSVACQLLEHSNFKVKEISYKVGYQNEEHFSRLFKKHFQAPPLQYRKQFNSAFKA</sequence>
<keyword evidence="3" id="KW-0804">Transcription</keyword>
<dbReference type="InterPro" id="IPR037923">
    <property type="entry name" value="HTH-like"/>
</dbReference>
<dbReference type="InterPro" id="IPR009057">
    <property type="entry name" value="Homeodomain-like_sf"/>
</dbReference>
<dbReference type="Pfam" id="PF02311">
    <property type="entry name" value="AraC_binding"/>
    <property type="match status" value="1"/>
</dbReference>
<dbReference type="GO" id="GO:0003700">
    <property type="term" value="F:DNA-binding transcription factor activity"/>
    <property type="evidence" value="ECO:0007669"/>
    <property type="project" value="InterPro"/>
</dbReference>
<dbReference type="InterPro" id="IPR014710">
    <property type="entry name" value="RmlC-like_jellyroll"/>
</dbReference>
<dbReference type="InterPro" id="IPR018062">
    <property type="entry name" value="HTH_AraC-typ_CS"/>
</dbReference>
<evidence type="ECO:0000256" key="1">
    <source>
        <dbReference type="ARBA" id="ARBA00023015"/>
    </source>
</evidence>
<dbReference type="Proteomes" id="UP000249013">
    <property type="component" value="Chromosome 1"/>
</dbReference>
<dbReference type="RefSeq" id="WP_077497238.1">
    <property type="nucleotide sequence ID" value="NZ_LS483409.1"/>
</dbReference>
<dbReference type="SUPFAM" id="SSF51215">
    <property type="entry name" value="Regulatory protein AraC"/>
    <property type="match status" value="1"/>
</dbReference>
<evidence type="ECO:0000313" key="5">
    <source>
        <dbReference type="EMBL" id="SQG79850.1"/>
    </source>
</evidence>
<dbReference type="PANTHER" id="PTHR43280">
    <property type="entry name" value="ARAC-FAMILY TRANSCRIPTIONAL REGULATOR"/>
    <property type="match status" value="1"/>
</dbReference>
<feature type="domain" description="HTH araC/xylS-type" evidence="4">
    <location>
        <begin position="251"/>
        <end position="348"/>
    </location>
</feature>
<proteinExistence type="predicted"/>
<dbReference type="PROSITE" id="PS01124">
    <property type="entry name" value="HTH_ARAC_FAMILY_2"/>
    <property type="match status" value="1"/>
</dbReference>
<dbReference type="PRINTS" id="PR00032">
    <property type="entry name" value="HTHARAC"/>
</dbReference>
<organism evidence="5 6">
    <name type="scientific">Streptococcus gallolyticus</name>
    <dbReference type="NCBI Taxonomy" id="315405"/>
    <lineage>
        <taxon>Bacteria</taxon>
        <taxon>Bacillati</taxon>
        <taxon>Bacillota</taxon>
        <taxon>Bacilli</taxon>
        <taxon>Lactobacillales</taxon>
        <taxon>Streptococcaceae</taxon>
        <taxon>Streptococcus</taxon>
    </lineage>
</organism>
<dbReference type="SUPFAM" id="SSF46689">
    <property type="entry name" value="Homeodomain-like"/>
    <property type="match status" value="1"/>
</dbReference>
<accession>A0AA94M3Y5</accession>
<evidence type="ECO:0000256" key="2">
    <source>
        <dbReference type="ARBA" id="ARBA00023125"/>
    </source>
</evidence>
<dbReference type="EMBL" id="LS483409">
    <property type="protein sequence ID" value="SQG79850.1"/>
    <property type="molecule type" value="Genomic_DNA"/>
</dbReference>
<dbReference type="Gene3D" id="2.60.120.10">
    <property type="entry name" value="Jelly Rolls"/>
    <property type="match status" value="1"/>
</dbReference>
<gene>
    <name evidence="5" type="primary">btr_2</name>
    <name evidence="5" type="ORF">NCTC13773_01666</name>
</gene>
<evidence type="ECO:0000259" key="4">
    <source>
        <dbReference type="PROSITE" id="PS01124"/>
    </source>
</evidence>
<dbReference type="Pfam" id="PF12833">
    <property type="entry name" value="HTH_18"/>
    <property type="match status" value="1"/>
</dbReference>
<evidence type="ECO:0000256" key="3">
    <source>
        <dbReference type="ARBA" id="ARBA00023163"/>
    </source>
</evidence>